<dbReference type="Proteomes" id="UP001448858">
    <property type="component" value="Chromosome"/>
</dbReference>
<name>A0ABZ2ZS14_9MICC</name>
<sequence>MDFLLSLLTAVGGAFLGTMAAFLSERWLRTSDAKRVEAAALNNLITDLHLRRSLTPITPKKSYLEPNDDRKFTGEAIMQIRTSIRDARLALRPKSSESFQALVRMSSACNAYLENVQNRPEDYQFELHELRLVFSTTIKTLSQNGDVVMREPGAAAFDLSPMAG</sequence>
<gene>
    <name evidence="1" type="ORF">AAE021_12325</name>
</gene>
<evidence type="ECO:0008006" key="3">
    <source>
        <dbReference type="Google" id="ProtNLM"/>
    </source>
</evidence>
<dbReference type="EMBL" id="CP151657">
    <property type="protein sequence ID" value="WZP14968.1"/>
    <property type="molecule type" value="Genomic_DNA"/>
</dbReference>
<keyword evidence="2" id="KW-1185">Reference proteome</keyword>
<evidence type="ECO:0000313" key="2">
    <source>
        <dbReference type="Proteomes" id="UP001448858"/>
    </source>
</evidence>
<accession>A0ABZ2ZS14</accession>
<evidence type="ECO:0000313" key="1">
    <source>
        <dbReference type="EMBL" id="WZP14968.1"/>
    </source>
</evidence>
<dbReference type="RefSeq" id="WP_342022629.1">
    <property type="nucleotide sequence ID" value="NZ_CP151657.1"/>
</dbReference>
<protein>
    <recommendedName>
        <fullName evidence="3">LemA family protein</fullName>
    </recommendedName>
</protein>
<proteinExistence type="predicted"/>
<organism evidence="1 2">
    <name type="scientific">Arthrobacter citreus</name>
    <dbReference type="NCBI Taxonomy" id="1670"/>
    <lineage>
        <taxon>Bacteria</taxon>
        <taxon>Bacillati</taxon>
        <taxon>Actinomycetota</taxon>
        <taxon>Actinomycetes</taxon>
        <taxon>Micrococcales</taxon>
        <taxon>Micrococcaceae</taxon>
        <taxon>Arthrobacter</taxon>
    </lineage>
</organism>
<reference evidence="1 2" key="1">
    <citation type="submission" date="2024-04" db="EMBL/GenBank/DDBJ databases">
        <title>Arthrobacter sp. from Plains bison fecal sample.</title>
        <authorList>
            <person name="Ruzzini A."/>
        </authorList>
    </citation>
    <scope>NUCLEOTIDE SEQUENCE [LARGE SCALE GENOMIC DNA]</scope>
    <source>
        <strain evidence="1 2">EINP1</strain>
    </source>
</reference>